<dbReference type="Gene3D" id="3.40.190.10">
    <property type="entry name" value="Periplasmic binding protein-like II"/>
    <property type="match status" value="1"/>
</dbReference>
<evidence type="ECO:0000259" key="5">
    <source>
        <dbReference type="PROSITE" id="PS50931"/>
    </source>
</evidence>
<dbReference type="OrthoDB" id="6787458at2"/>
<comment type="caution">
    <text evidence="6">The sequence shown here is derived from an EMBL/GenBank/DDBJ whole genome shotgun (WGS) entry which is preliminary data.</text>
</comment>
<dbReference type="SUPFAM" id="SSF46785">
    <property type="entry name" value="Winged helix' DNA-binding domain"/>
    <property type="match status" value="1"/>
</dbReference>
<evidence type="ECO:0000256" key="4">
    <source>
        <dbReference type="ARBA" id="ARBA00023163"/>
    </source>
</evidence>
<dbReference type="InterPro" id="IPR000847">
    <property type="entry name" value="LysR_HTH_N"/>
</dbReference>
<dbReference type="InterPro" id="IPR005119">
    <property type="entry name" value="LysR_subst-bd"/>
</dbReference>
<dbReference type="Pfam" id="PF03466">
    <property type="entry name" value="LysR_substrate"/>
    <property type="match status" value="1"/>
</dbReference>
<feature type="domain" description="HTH lysR-type" evidence="5">
    <location>
        <begin position="10"/>
        <end position="66"/>
    </location>
</feature>
<dbReference type="GO" id="GO:0043565">
    <property type="term" value="F:sequence-specific DNA binding"/>
    <property type="evidence" value="ECO:0007669"/>
    <property type="project" value="TreeGrafter"/>
</dbReference>
<proteinExistence type="inferred from homology"/>
<dbReference type="InterPro" id="IPR036388">
    <property type="entry name" value="WH-like_DNA-bd_sf"/>
</dbReference>
<dbReference type="PROSITE" id="PS50931">
    <property type="entry name" value="HTH_LYSR"/>
    <property type="match status" value="1"/>
</dbReference>
<dbReference type="Gene3D" id="1.10.10.10">
    <property type="entry name" value="Winged helix-like DNA-binding domain superfamily/Winged helix DNA-binding domain"/>
    <property type="match status" value="1"/>
</dbReference>
<dbReference type="STRING" id="519452.SAMN04488139_1220"/>
<keyword evidence="2" id="KW-0805">Transcription regulation</keyword>
<dbReference type="PRINTS" id="PR00039">
    <property type="entry name" value="HTHLYSR"/>
</dbReference>
<sequence length="308" mass="34897">MKPMAQDKSPSLNALRVFAVAAHADSFKQAAQQLGVSQSNITRQIQALEEQLGTRLFQRDNRVHALSAAGEVLAPDLLRIFRELDRVVDRARSVGDSELTTLRIAVPESFLRWWLSRRLAEFYALYPHIQVQFQTVELFPQSHGQATLCQQLAHEEIDLAIHYGALRDKALHSSVLYTPTYIPVAQASSEKALASRLWWVDSHAPYWRQFKKAQAHLARQLTLRHVSSCNIAIDLTHGTDHLTLIDQLFLMHPQLQGYVKHTEYQVSLPEAMVASYKQRARQPLALVAFHKWLDARLTSSLAGNAQPN</sequence>
<evidence type="ECO:0000256" key="3">
    <source>
        <dbReference type="ARBA" id="ARBA00023125"/>
    </source>
</evidence>
<dbReference type="InterPro" id="IPR036390">
    <property type="entry name" value="WH_DNA-bd_sf"/>
</dbReference>
<dbReference type="PANTHER" id="PTHR30537:SF5">
    <property type="entry name" value="HTH-TYPE TRANSCRIPTIONAL ACTIVATOR TTDR-RELATED"/>
    <property type="match status" value="1"/>
</dbReference>
<dbReference type="AlphaFoldDB" id="A0A432XMI1"/>
<dbReference type="PANTHER" id="PTHR30537">
    <property type="entry name" value="HTH-TYPE TRANSCRIPTIONAL REGULATOR"/>
    <property type="match status" value="1"/>
</dbReference>
<dbReference type="FunFam" id="1.10.10.10:FF:000001">
    <property type="entry name" value="LysR family transcriptional regulator"/>
    <property type="match status" value="1"/>
</dbReference>
<dbReference type="Pfam" id="PF00126">
    <property type="entry name" value="HTH_1"/>
    <property type="match status" value="1"/>
</dbReference>
<name>A0A432XMI1_9GAMM</name>
<evidence type="ECO:0000313" key="7">
    <source>
        <dbReference type="Proteomes" id="UP000286985"/>
    </source>
</evidence>
<dbReference type="EMBL" id="PIPU01000001">
    <property type="protein sequence ID" value="RUO49906.1"/>
    <property type="molecule type" value="Genomic_DNA"/>
</dbReference>
<evidence type="ECO:0000256" key="2">
    <source>
        <dbReference type="ARBA" id="ARBA00023015"/>
    </source>
</evidence>
<evidence type="ECO:0000256" key="1">
    <source>
        <dbReference type="ARBA" id="ARBA00009437"/>
    </source>
</evidence>
<keyword evidence="3" id="KW-0238">DNA-binding</keyword>
<protein>
    <submittedName>
        <fullName evidence="6">LysR family transcriptional regulator</fullName>
    </submittedName>
</protein>
<gene>
    <name evidence="6" type="ORF">CWE24_05395</name>
</gene>
<organism evidence="6 7">
    <name type="scientific">Pseudidiomarina donghaiensis</name>
    <dbReference type="NCBI Taxonomy" id="519452"/>
    <lineage>
        <taxon>Bacteria</taxon>
        <taxon>Pseudomonadati</taxon>
        <taxon>Pseudomonadota</taxon>
        <taxon>Gammaproteobacteria</taxon>
        <taxon>Alteromonadales</taxon>
        <taxon>Idiomarinaceae</taxon>
        <taxon>Pseudidiomarina</taxon>
    </lineage>
</organism>
<evidence type="ECO:0000313" key="6">
    <source>
        <dbReference type="EMBL" id="RUO49906.1"/>
    </source>
</evidence>
<comment type="similarity">
    <text evidence="1">Belongs to the LysR transcriptional regulatory family.</text>
</comment>
<dbReference type="SUPFAM" id="SSF53850">
    <property type="entry name" value="Periplasmic binding protein-like II"/>
    <property type="match status" value="1"/>
</dbReference>
<dbReference type="InterPro" id="IPR058163">
    <property type="entry name" value="LysR-type_TF_proteobact-type"/>
</dbReference>
<accession>A0A432XMI1</accession>
<keyword evidence="7" id="KW-1185">Reference proteome</keyword>
<dbReference type="GO" id="GO:0003700">
    <property type="term" value="F:DNA-binding transcription factor activity"/>
    <property type="evidence" value="ECO:0007669"/>
    <property type="project" value="InterPro"/>
</dbReference>
<dbReference type="GO" id="GO:0006351">
    <property type="term" value="P:DNA-templated transcription"/>
    <property type="evidence" value="ECO:0007669"/>
    <property type="project" value="TreeGrafter"/>
</dbReference>
<keyword evidence="4" id="KW-0804">Transcription</keyword>
<reference evidence="7" key="1">
    <citation type="journal article" date="2018" name="Front. Microbiol.">
        <title>Genome-Based Analysis Reveals the Taxonomy and Diversity of the Family Idiomarinaceae.</title>
        <authorList>
            <person name="Liu Y."/>
            <person name="Lai Q."/>
            <person name="Shao Z."/>
        </authorList>
    </citation>
    <scope>NUCLEOTIDE SEQUENCE [LARGE SCALE GENOMIC DNA]</scope>
    <source>
        <strain evidence="7">908033</strain>
    </source>
</reference>
<dbReference type="Proteomes" id="UP000286985">
    <property type="component" value="Unassembled WGS sequence"/>
</dbReference>